<evidence type="ECO:0000313" key="1">
    <source>
        <dbReference type="EMBL" id="PXV95599.1"/>
    </source>
</evidence>
<dbReference type="RefSeq" id="WP_110290051.1">
    <property type="nucleotide sequence ID" value="NZ_QICS01000001.1"/>
</dbReference>
<dbReference type="Proteomes" id="UP000247523">
    <property type="component" value="Unassembled WGS sequence"/>
</dbReference>
<comment type="caution">
    <text evidence="1">The sequence shown here is derived from an EMBL/GenBank/DDBJ whole genome shotgun (WGS) entry which is preliminary data.</text>
</comment>
<accession>A0A318ERJ7</accession>
<dbReference type="AlphaFoldDB" id="A0A318ERJ7"/>
<organism evidence="1 2">
    <name type="scientific">Lachnotalea glycerini</name>
    <dbReference type="NCBI Taxonomy" id="1763509"/>
    <lineage>
        <taxon>Bacteria</taxon>
        <taxon>Bacillati</taxon>
        <taxon>Bacillota</taxon>
        <taxon>Clostridia</taxon>
        <taxon>Lachnospirales</taxon>
        <taxon>Lachnospiraceae</taxon>
        <taxon>Lachnotalea</taxon>
    </lineage>
</organism>
<dbReference type="EMBL" id="QICS01000001">
    <property type="protein sequence ID" value="PXV95599.1"/>
    <property type="molecule type" value="Genomic_DNA"/>
</dbReference>
<protein>
    <submittedName>
        <fullName evidence="1">Uncharacterized protein</fullName>
    </submittedName>
</protein>
<proteinExistence type="predicted"/>
<reference evidence="1 2" key="1">
    <citation type="submission" date="2018-05" db="EMBL/GenBank/DDBJ databases">
        <title>Genomic Encyclopedia of Type Strains, Phase IV (KMG-IV): sequencing the most valuable type-strain genomes for metagenomic binning, comparative biology and taxonomic classification.</title>
        <authorList>
            <person name="Goeker M."/>
        </authorList>
    </citation>
    <scope>NUCLEOTIDE SEQUENCE [LARGE SCALE GENOMIC DNA]</scope>
    <source>
        <strain evidence="1 2">DSM 28816</strain>
    </source>
</reference>
<name>A0A318ERJ7_9FIRM</name>
<gene>
    <name evidence="1" type="ORF">C8E03_101228</name>
</gene>
<sequence length="84" mass="9881">MEEKTLSLCYDPPVKYFMHHSIVLAMLLAENKNWNFVLSNYIQLNKSKMNKYLFDMYPRIGSGEKYGEYPLDNIMESHIISGIL</sequence>
<evidence type="ECO:0000313" key="2">
    <source>
        <dbReference type="Proteomes" id="UP000247523"/>
    </source>
</evidence>